<name>A0A1C7DHZ3_9BACL</name>
<dbReference type="EMBL" id="CP016534">
    <property type="protein sequence ID" value="ANU11044.1"/>
    <property type="molecule type" value="Genomic_DNA"/>
</dbReference>
<sequence>MDSHSQKASHKEADAPKPNRMKTLMNLYGVFLFLGLLVSIHAHEISDIEGFLLFILIISLLYFLLLNLYFKSVLGRKVVFITLCLIAVISLFMVFYTAV</sequence>
<dbReference type="Proteomes" id="UP000004725">
    <property type="component" value="Unassembled WGS sequence"/>
</dbReference>
<keyword evidence="1" id="KW-0472">Membrane</keyword>
<dbReference type="AlphaFoldDB" id="A0A1C7DHZ3"/>
<dbReference type="Proteomes" id="UP000092661">
    <property type="component" value="Chromosome"/>
</dbReference>
<evidence type="ECO:0000256" key="1">
    <source>
        <dbReference type="SAM" id="Phobius"/>
    </source>
</evidence>
<evidence type="ECO:0000313" key="5">
    <source>
        <dbReference type="Proteomes" id="UP000092661"/>
    </source>
</evidence>
<gene>
    <name evidence="3" type="ORF">A1A1_07549</name>
    <name evidence="2" type="ORF">BBH88_12415</name>
</gene>
<reference evidence="2" key="3">
    <citation type="submission" date="2016-10" db="EMBL/GenBank/DDBJ databases">
        <authorList>
            <person name="See-Too W.S."/>
        </authorList>
    </citation>
    <scope>NUCLEOTIDE SEQUENCE</scope>
    <source>
        <strain evidence="2">DSM 14505</strain>
    </source>
</reference>
<keyword evidence="5" id="KW-1185">Reference proteome</keyword>
<dbReference type="EMBL" id="AJYB01000023">
    <property type="protein sequence ID" value="EIM07018.1"/>
    <property type="molecule type" value="Genomic_DNA"/>
</dbReference>
<feature type="transmembrane region" description="Helical" evidence="1">
    <location>
        <begin position="48"/>
        <end position="66"/>
    </location>
</feature>
<evidence type="ECO:0000313" key="3">
    <source>
        <dbReference type="EMBL" id="EIM07018.1"/>
    </source>
</evidence>
<accession>A0A1C7DHZ3</accession>
<reference evidence="3 4" key="1">
    <citation type="journal article" date="2012" name="J. Bacteriol.">
        <title>Genome Sequence of the Antarctic Psychrophile Bacterium Planococcus antarcticus DSM 14505.</title>
        <authorList>
            <person name="Margolles A."/>
            <person name="Gueimonde M."/>
            <person name="Sanchez B."/>
        </authorList>
    </citation>
    <scope>NUCLEOTIDE SEQUENCE [LARGE SCALE GENOMIC DNA]</scope>
    <source>
        <strain evidence="3 4">DSM 14505</strain>
    </source>
</reference>
<organism evidence="3 4">
    <name type="scientific">Planococcus antarcticus DSM 14505</name>
    <dbReference type="NCBI Taxonomy" id="1185653"/>
    <lineage>
        <taxon>Bacteria</taxon>
        <taxon>Bacillati</taxon>
        <taxon>Bacillota</taxon>
        <taxon>Bacilli</taxon>
        <taxon>Bacillales</taxon>
        <taxon>Caryophanaceae</taxon>
        <taxon>Planococcus</taxon>
    </lineage>
</organism>
<feature type="transmembrane region" description="Helical" evidence="1">
    <location>
        <begin position="78"/>
        <end position="98"/>
    </location>
</feature>
<proteinExistence type="predicted"/>
<evidence type="ECO:0000313" key="4">
    <source>
        <dbReference type="Proteomes" id="UP000004725"/>
    </source>
</evidence>
<evidence type="ECO:0000313" key="2">
    <source>
        <dbReference type="EMBL" id="ANU11044.1"/>
    </source>
</evidence>
<feature type="transmembrane region" description="Helical" evidence="1">
    <location>
        <begin position="24"/>
        <end position="42"/>
    </location>
</feature>
<protein>
    <submittedName>
        <fullName evidence="3">Uncharacterized protein</fullName>
    </submittedName>
</protein>
<reference evidence="5" key="2">
    <citation type="submission" date="2016-07" db="EMBL/GenBank/DDBJ databases">
        <authorList>
            <person name="See-Too W.S."/>
        </authorList>
    </citation>
    <scope>NUCLEOTIDE SEQUENCE [LARGE SCALE GENOMIC DNA]</scope>
    <source>
        <strain evidence="5">DSM 14505</strain>
    </source>
</reference>
<keyword evidence="1" id="KW-0812">Transmembrane</keyword>
<keyword evidence="1" id="KW-1133">Transmembrane helix</keyword>
<dbReference type="KEGG" id="pana:BBH88_12415"/>